<evidence type="ECO:0000256" key="4">
    <source>
        <dbReference type="PIRSR" id="PIRSR605511-1"/>
    </source>
</evidence>
<dbReference type="EMBL" id="BMZO01000009">
    <property type="protein sequence ID" value="GHC76480.1"/>
    <property type="molecule type" value="Genomic_DNA"/>
</dbReference>
<dbReference type="PANTHER" id="PTHR10907">
    <property type="entry name" value="REGUCALCIN"/>
    <property type="match status" value="1"/>
</dbReference>
<dbReference type="InterPro" id="IPR036390">
    <property type="entry name" value="WH_DNA-bd_sf"/>
</dbReference>
<evidence type="ECO:0000256" key="3">
    <source>
        <dbReference type="ARBA" id="ARBA00023163"/>
    </source>
</evidence>
<name>A0A8J3DKD8_9HYPH</name>
<dbReference type="Gene3D" id="3.30.450.40">
    <property type="match status" value="1"/>
</dbReference>
<dbReference type="PROSITE" id="PS51078">
    <property type="entry name" value="ICLR_ED"/>
    <property type="match status" value="1"/>
</dbReference>
<dbReference type="AlphaFoldDB" id="A0A8J3DKD8"/>
<feature type="binding site" evidence="5">
    <location>
        <position position="372"/>
    </location>
    <ligand>
        <name>substrate</name>
    </ligand>
</feature>
<dbReference type="InterPro" id="IPR005471">
    <property type="entry name" value="Tscrpt_reg_IclR_N"/>
</dbReference>
<proteinExistence type="inferred from homology"/>
<dbReference type="SUPFAM" id="SSF46785">
    <property type="entry name" value="Winged helix' DNA-binding domain"/>
    <property type="match status" value="1"/>
</dbReference>
<evidence type="ECO:0000259" key="7">
    <source>
        <dbReference type="PROSITE" id="PS51078"/>
    </source>
</evidence>
<dbReference type="Pfam" id="PF09339">
    <property type="entry name" value="HTH_IclR"/>
    <property type="match status" value="1"/>
</dbReference>
<feature type="binding site" evidence="5">
    <location>
        <position position="420"/>
    </location>
    <ligand>
        <name>a divalent metal cation</name>
        <dbReference type="ChEBI" id="CHEBI:60240"/>
    </ligand>
</feature>
<feature type="active site" description="Proton donor/acceptor" evidence="4">
    <location>
        <position position="470"/>
    </location>
</feature>
<sequence>MTERGEPEIPAGTAALAKGLSLLDLIGDAEKPMRFADMLRASGLPKPTFSRILRTLVAYRLVRQDANTGTYTLGHRFIELSHRVWESFDLASAAMPELDRLSAELGETVALCRLDGEQALYMEERSGDGLGVRVDQGRRVPLHCTAAGKAMISALEPSFLRAITGKLTLEKYTDTTITDLAQLMTEVTLTRARGYAISYEEHLNGVNSVAAALPGRDGTPLGAIVVLGPSLRLDKERIHPVGRELMAAARRITGSAGTVAISSGPRPRTQSASRTQVDVACVLPWGAQLGEAPVWVADRLYWVDMLEPAIHRFDPSTGRNESRALGKLVSAVLPADDDRLFVASQDGIEELDFTSGQFEAYVNPEPAMSENRLNDAKVDPDGAIWVGSMRLDASKPEGSLYRITSASDVRRMETGITVSNGIGWTPDGSTLYFVDTVPGLILAYDVDSHSGALQNRRVFAKVPDDSGRPDGLAVDADGGVYCAIWDGWRVDRYLPNGKLDFSIPLPVPRPTSVAFGGADLSTLYITSARIRLPASTLAEAPLSGGLFACKPGHKGLPLNLFNSKA</sequence>
<evidence type="ECO:0000256" key="2">
    <source>
        <dbReference type="ARBA" id="ARBA00023015"/>
    </source>
</evidence>
<keyword evidence="9" id="KW-1185">Reference proteome</keyword>
<keyword evidence="5" id="KW-0479">Metal-binding</keyword>
<dbReference type="PANTHER" id="PTHR10907:SF47">
    <property type="entry name" value="REGUCALCIN"/>
    <property type="match status" value="1"/>
</dbReference>
<feature type="binding site" evidence="5">
    <location>
        <position position="374"/>
    </location>
    <ligand>
        <name>substrate</name>
    </ligand>
</feature>
<organism evidence="8 9">
    <name type="scientific">Limoniibacter endophyticus</name>
    <dbReference type="NCBI Taxonomy" id="1565040"/>
    <lineage>
        <taxon>Bacteria</taxon>
        <taxon>Pseudomonadati</taxon>
        <taxon>Pseudomonadota</taxon>
        <taxon>Alphaproteobacteria</taxon>
        <taxon>Hyphomicrobiales</taxon>
        <taxon>Bartonellaceae</taxon>
        <taxon>Limoniibacter</taxon>
    </lineage>
</organism>
<feature type="domain" description="IclR-ED" evidence="7">
    <location>
        <begin position="76"/>
        <end position="258"/>
    </location>
</feature>
<evidence type="ECO:0000256" key="1">
    <source>
        <dbReference type="ARBA" id="ARBA00008853"/>
    </source>
</evidence>
<dbReference type="GO" id="GO:0003677">
    <property type="term" value="F:DNA binding"/>
    <property type="evidence" value="ECO:0007669"/>
    <property type="project" value="InterPro"/>
</dbReference>
<evidence type="ECO:0000259" key="6">
    <source>
        <dbReference type="PROSITE" id="PS51077"/>
    </source>
</evidence>
<dbReference type="GO" id="GO:0006355">
    <property type="term" value="P:regulation of DNA-templated transcription"/>
    <property type="evidence" value="ECO:0007669"/>
    <property type="project" value="InterPro"/>
</dbReference>
<keyword evidence="5" id="KW-0862">Zinc</keyword>
<dbReference type="InterPro" id="IPR005511">
    <property type="entry name" value="SMP-30"/>
</dbReference>
<dbReference type="InterPro" id="IPR014757">
    <property type="entry name" value="Tscrpt_reg_IclR_C"/>
</dbReference>
<feature type="binding site" evidence="5">
    <location>
        <position position="470"/>
    </location>
    <ligand>
        <name>a divalent metal cation</name>
        <dbReference type="ChEBI" id="CHEBI:60240"/>
    </ligand>
</feature>
<dbReference type="GO" id="GO:0005509">
    <property type="term" value="F:calcium ion binding"/>
    <property type="evidence" value="ECO:0007669"/>
    <property type="project" value="TreeGrafter"/>
</dbReference>
<feature type="binding site" evidence="5">
    <location>
        <position position="392"/>
    </location>
    <ligand>
        <name>substrate</name>
    </ligand>
</feature>
<keyword evidence="3" id="KW-0804">Transcription</keyword>
<dbReference type="PROSITE" id="PS51077">
    <property type="entry name" value="HTH_ICLR"/>
    <property type="match status" value="1"/>
</dbReference>
<keyword evidence="2" id="KW-0805">Transcription regulation</keyword>
<gene>
    <name evidence="8" type="ORF">GCM10010136_27210</name>
</gene>
<dbReference type="SUPFAM" id="SSF55781">
    <property type="entry name" value="GAF domain-like"/>
    <property type="match status" value="1"/>
</dbReference>
<dbReference type="SMART" id="SM00346">
    <property type="entry name" value="HTH_ICLR"/>
    <property type="match status" value="1"/>
</dbReference>
<dbReference type="Gene3D" id="2.120.10.30">
    <property type="entry name" value="TolB, C-terminal domain"/>
    <property type="match status" value="1"/>
</dbReference>
<dbReference type="Pfam" id="PF08450">
    <property type="entry name" value="SGL"/>
    <property type="match status" value="1"/>
</dbReference>
<comment type="caution">
    <text evidence="8">The sequence shown here is derived from an EMBL/GenBank/DDBJ whole genome shotgun (WGS) entry which is preliminary data.</text>
</comment>
<evidence type="ECO:0000313" key="9">
    <source>
        <dbReference type="Proteomes" id="UP000641137"/>
    </source>
</evidence>
<accession>A0A8J3DKD8</accession>
<protein>
    <submittedName>
        <fullName evidence="8">IclR family transcriptional regulator</fullName>
    </submittedName>
</protein>
<feature type="domain" description="HTH iclR-type" evidence="6">
    <location>
        <begin position="13"/>
        <end position="75"/>
    </location>
</feature>
<evidence type="ECO:0000256" key="5">
    <source>
        <dbReference type="PIRSR" id="PIRSR605511-2"/>
    </source>
</evidence>
<dbReference type="InterPro" id="IPR029016">
    <property type="entry name" value="GAF-like_dom_sf"/>
</dbReference>
<dbReference type="GO" id="GO:0019853">
    <property type="term" value="P:L-ascorbic acid biosynthetic process"/>
    <property type="evidence" value="ECO:0007669"/>
    <property type="project" value="TreeGrafter"/>
</dbReference>
<dbReference type="GO" id="GO:0004341">
    <property type="term" value="F:gluconolactonase activity"/>
    <property type="evidence" value="ECO:0007669"/>
    <property type="project" value="TreeGrafter"/>
</dbReference>
<dbReference type="Gene3D" id="1.10.10.10">
    <property type="entry name" value="Winged helix-like DNA-binding domain superfamily/Winged helix DNA-binding domain"/>
    <property type="match status" value="1"/>
</dbReference>
<reference evidence="8" key="1">
    <citation type="journal article" date="2014" name="Int. J. Syst. Evol. Microbiol.">
        <title>Complete genome sequence of Corynebacterium casei LMG S-19264T (=DSM 44701T), isolated from a smear-ripened cheese.</title>
        <authorList>
            <consortium name="US DOE Joint Genome Institute (JGI-PGF)"/>
            <person name="Walter F."/>
            <person name="Albersmeier A."/>
            <person name="Kalinowski J."/>
            <person name="Ruckert C."/>
        </authorList>
    </citation>
    <scope>NUCLEOTIDE SEQUENCE</scope>
    <source>
        <strain evidence="8">KCTC 42097</strain>
    </source>
</reference>
<dbReference type="InterPro" id="IPR036388">
    <property type="entry name" value="WH-like_DNA-bd_sf"/>
</dbReference>
<dbReference type="PRINTS" id="PR01790">
    <property type="entry name" value="SMP30FAMILY"/>
</dbReference>
<dbReference type="Proteomes" id="UP000641137">
    <property type="component" value="Unassembled WGS sequence"/>
</dbReference>
<comment type="cofactor">
    <cofactor evidence="5">
        <name>Zn(2+)</name>
        <dbReference type="ChEBI" id="CHEBI:29105"/>
    </cofactor>
    <text evidence="5">Binds 1 divalent metal cation per subunit.</text>
</comment>
<comment type="similarity">
    <text evidence="1">Belongs to the SMP-30/CGR1 family.</text>
</comment>
<dbReference type="InterPro" id="IPR013658">
    <property type="entry name" value="SGL"/>
</dbReference>
<dbReference type="Pfam" id="PF01614">
    <property type="entry name" value="IclR_C"/>
    <property type="match status" value="1"/>
</dbReference>
<dbReference type="SUPFAM" id="SSF63829">
    <property type="entry name" value="Calcium-dependent phosphotriesterase"/>
    <property type="match status" value="1"/>
</dbReference>
<feature type="binding site" evidence="5">
    <location>
        <position position="291"/>
    </location>
    <ligand>
        <name>a divalent metal cation</name>
        <dbReference type="ChEBI" id="CHEBI:60240"/>
    </ligand>
</feature>
<reference evidence="8" key="2">
    <citation type="submission" date="2020-09" db="EMBL/GenBank/DDBJ databases">
        <authorList>
            <person name="Sun Q."/>
            <person name="Kim S."/>
        </authorList>
    </citation>
    <scope>NUCLEOTIDE SEQUENCE</scope>
    <source>
        <strain evidence="8">KCTC 42097</strain>
    </source>
</reference>
<dbReference type="InterPro" id="IPR011042">
    <property type="entry name" value="6-blade_b-propeller_TolB-like"/>
</dbReference>
<evidence type="ECO:0000313" key="8">
    <source>
        <dbReference type="EMBL" id="GHC76480.1"/>
    </source>
</evidence>